<accession>A0ACB8VCC8</accession>
<dbReference type="EMBL" id="CM041553">
    <property type="protein sequence ID" value="KAI3353025.1"/>
    <property type="molecule type" value="Genomic_DNA"/>
</dbReference>
<gene>
    <name evidence="1" type="ORF">L3Q82_019593</name>
</gene>
<comment type="caution">
    <text evidence="1">The sequence shown here is derived from an EMBL/GenBank/DDBJ whole genome shotgun (WGS) entry which is preliminary data.</text>
</comment>
<evidence type="ECO:0000313" key="1">
    <source>
        <dbReference type="EMBL" id="KAI3353025.1"/>
    </source>
</evidence>
<reference evidence="1" key="1">
    <citation type="submission" date="2022-04" db="EMBL/GenBank/DDBJ databases">
        <title>Jade perch genome.</title>
        <authorList>
            <person name="Chao B."/>
        </authorList>
    </citation>
    <scope>NUCLEOTIDE SEQUENCE</scope>
    <source>
        <strain evidence="1">CB-2022</strain>
    </source>
</reference>
<organism evidence="1 2">
    <name type="scientific">Scortum barcoo</name>
    <name type="common">barcoo grunter</name>
    <dbReference type="NCBI Taxonomy" id="214431"/>
    <lineage>
        <taxon>Eukaryota</taxon>
        <taxon>Metazoa</taxon>
        <taxon>Chordata</taxon>
        <taxon>Craniata</taxon>
        <taxon>Vertebrata</taxon>
        <taxon>Euteleostomi</taxon>
        <taxon>Actinopterygii</taxon>
        <taxon>Neopterygii</taxon>
        <taxon>Teleostei</taxon>
        <taxon>Neoteleostei</taxon>
        <taxon>Acanthomorphata</taxon>
        <taxon>Eupercaria</taxon>
        <taxon>Centrarchiformes</taxon>
        <taxon>Terapontoidei</taxon>
        <taxon>Terapontidae</taxon>
        <taxon>Scortum</taxon>
    </lineage>
</organism>
<dbReference type="Proteomes" id="UP000831701">
    <property type="component" value="Chromosome 23"/>
</dbReference>
<name>A0ACB8VCC8_9TELE</name>
<sequence length="129" mass="15396">MTKERNELQKKLKEWIHFGDSFYHISSLERSWQESRADCLQRHADLVIINSKEEQFDSNSKEDTKEYMSQCVDNFKSYTIPNYWSPSEPNGGSHRDEDCAEIKSYHLEKSWNDESCNIKKHWICEKTVL</sequence>
<evidence type="ECO:0000313" key="2">
    <source>
        <dbReference type="Proteomes" id="UP000831701"/>
    </source>
</evidence>
<protein>
    <submittedName>
        <fullName evidence="1">Uncharacterized protein</fullName>
    </submittedName>
</protein>
<proteinExistence type="predicted"/>
<keyword evidence="2" id="KW-1185">Reference proteome</keyword>